<gene>
    <name evidence="4" type="ORF">GY24_01885</name>
</gene>
<dbReference type="PROSITE" id="PS51186">
    <property type="entry name" value="GNAT"/>
    <property type="match status" value="1"/>
</dbReference>
<evidence type="ECO:0000313" key="5">
    <source>
        <dbReference type="Proteomes" id="UP000237755"/>
    </source>
</evidence>
<evidence type="ECO:0000313" key="4">
    <source>
        <dbReference type="EMBL" id="PPL20317.1"/>
    </source>
</evidence>
<reference evidence="4 5" key="1">
    <citation type="journal article" date="2008" name="Int. J. Syst. Evol. Microbiol.">
        <title>Leifsonia pindariensis sp. nov., isolated from the Pindari glacier of the Indian Himalayas, and emended description of the genus Leifsonia.</title>
        <authorList>
            <person name="Reddy G.S."/>
            <person name="Prabagaran S.R."/>
            <person name="Shivaji S."/>
        </authorList>
    </citation>
    <scope>NUCLEOTIDE SEQUENCE [LARGE SCALE GENOMIC DNA]</scope>
    <source>
        <strain evidence="4 5">PON 10</strain>
    </source>
</reference>
<evidence type="ECO:0000259" key="3">
    <source>
        <dbReference type="PROSITE" id="PS51186"/>
    </source>
</evidence>
<dbReference type="SUPFAM" id="SSF55729">
    <property type="entry name" value="Acyl-CoA N-acyltransferases (Nat)"/>
    <property type="match status" value="1"/>
</dbReference>
<protein>
    <submittedName>
        <fullName evidence="4">GNAT family N-acetyltransferase</fullName>
    </submittedName>
</protein>
<keyword evidence="1" id="KW-0808">Transferase</keyword>
<proteinExistence type="predicted"/>
<keyword evidence="5" id="KW-1185">Reference proteome</keyword>
<dbReference type="RefSeq" id="WP_104474116.1">
    <property type="nucleotide sequence ID" value="NZ_MPZN01000003.1"/>
</dbReference>
<name>A0ABX5AZJ9_9MICO</name>
<feature type="domain" description="N-acetyltransferase" evidence="3">
    <location>
        <begin position="2"/>
        <end position="157"/>
    </location>
</feature>
<evidence type="ECO:0000256" key="1">
    <source>
        <dbReference type="ARBA" id="ARBA00022679"/>
    </source>
</evidence>
<dbReference type="Proteomes" id="UP000237755">
    <property type="component" value="Unassembled WGS sequence"/>
</dbReference>
<dbReference type="Gene3D" id="3.40.630.30">
    <property type="match status" value="1"/>
</dbReference>
<organism evidence="4 5">
    <name type="scientific">Microterricola pindariensis</name>
    <dbReference type="NCBI Taxonomy" id="478010"/>
    <lineage>
        <taxon>Bacteria</taxon>
        <taxon>Bacillati</taxon>
        <taxon>Actinomycetota</taxon>
        <taxon>Actinomycetes</taxon>
        <taxon>Micrococcales</taxon>
        <taxon>Microbacteriaceae</taxon>
        <taxon>Microterricola</taxon>
    </lineage>
</organism>
<keyword evidence="2" id="KW-0012">Acyltransferase</keyword>
<dbReference type="PANTHER" id="PTHR10545">
    <property type="entry name" value="DIAMINE N-ACETYLTRANSFERASE"/>
    <property type="match status" value="1"/>
</dbReference>
<comment type="caution">
    <text evidence="4">The sequence shown here is derived from an EMBL/GenBank/DDBJ whole genome shotgun (WGS) entry which is preliminary data.</text>
</comment>
<dbReference type="EMBL" id="MPZN01000003">
    <property type="protein sequence ID" value="PPL20317.1"/>
    <property type="molecule type" value="Genomic_DNA"/>
</dbReference>
<dbReference type="InterPro" id="IPR016181">
    <property type="entry name" value="Acyl_CoA_acyltransferase"/>
</dbReference>
<dbReference type="InterPro" id="IPR051016">
    <property type="entry name" value="Diverse_Substrate_AcTransf"/>
</dbReference>
<sequence length="161" mass="17949">MSSLRPATPSDIAEILRLIVELAVYEKEPDAVVATEESLQRALFAENPMVFAHVVDGDRPGELAGISIWYLTFSTWEGVHGIHLEDLYVSPEYRSRGLGKALLLNLAALCVERGYARLEWDVLDWNEPAIGFYRALGAVGMDEWTRFRLDGEALDRRGAAA</sequence>
<dbReference type="Pfam" id="PF00583">
    <property type="entry name" value="Acetyltransf_1"/>
    <property type="match status" value="1"/>
</dbReference>
<dbReference type="InterPro" id="IPR000182">
    <property type="entry name" value="GNAT_dom"/>
</dbReference>
<accession>A0ABX5AZJ9</accession>
<evidence type="ECO:0000256" key="2">
    <source>
        <dbReference type="ARBA" id="ARBA00023315"/>
    </source>
</evidence>
<dbReference type="PANTHER" id="PTHR10545:SF29">
    <property type="entry name" value="GH14572P-RELATED"/>
    <property type="match status" value="1"/>
</dbReference>
<dbReference type="CDD" id="cd04301">
    <property type="entry name" value="NAT_SF"/>
    <property type="match status" value="1"/>
</dbReference>